<keyword evidence="1" id="KW-0732">Signal</keyword>
<proteinExistence type="predicted"/>
<dbReference type="PANTHER" id="PTHR31973:SF187">
    <property type="entry name" value="MUTATOR TRANSPOSASE MUDRA PROTEIN"/>
    <property type="match status" value="1"/>
</dbReference>
<evidence type="ECO:0000313" key="3">
    <source>
        <dbReference type="Proteomes" id="UP000504603"/>
    </source>
</evidence>
<keyword evidence="3" id="KW-1185">Reference proteome</keyword>
<feature type="domain" description="MULE transposase" evidence="2">
    <location>
        <begin position="241"/>
        <end position="334"/>
    </location>
</feature>
<dbReference type="GeneID" id="111007778"/>
<accession>A0A6J1C2G8</accession>
<dbReference type="Proteomes" id="UP000504603">
    <property type="component" value="Unplaced"/>
</dbReference>
<evidence type="ECO:0000256" key="1">
    <source>
        <dbReference type="SAM" id="SignalP"/>
    </source>
</evidence>
<reference evidence="4" key="1">
    <citation type="submission" date="2025-08" db="UniProtKB">
        <authorList>
            <consortium name="RefSeq"/>
        </authorList>
    </citation>
    <scope>IDENTIFICATION</scope>
    <source>
        <strain evidence="4">OHB3-1</strain>
    </source>
</reference>
<gene>
    <name evidence="4" type="primary">LOC111007778</name>
</gene>
<dbReference type="KEGG" id="mcha:111007778"/>
<sequence>MRAKITMGIIMRVTNLRVMILSLRMIVGFENDVGIDNEKDVEPADVYAPSFAPLHEVNTRYRTVDELGFTSEEIAVGSTFKSKADLQFNLSVFTMRLNFEYHMKKSTKSLLTVACCESECEVIKHDHRQARSRMVGQIIKANLEDPSRRYRPKDIVSDMRRDYGVNIRYEKVWRAREVALDLLMGSSKKSYTLLHKYGEALKHVNPGTVFNLKLEDDKYFQYAFMTLGCFIRGFRSCIHSVLVIDDAHLKGKYRGVILIASSVDGNNQIYPVAFGIVDRETDNSWTWFLEQMKMSIGEVDGLVFVSDRHQTINNVVATVFPNVEHVTCMHHVKMKLNDKFKD</sequence>
<dbReference type="PANTHER" id="PTHR31973">
    <property type="entry name" value="POLYPROTEIN, PUTATIVE-RELATED"/>
    <property type="match status" value="1"/>
</dbReference>
<organism evidence="3 4">
    <name type="scientific">Momordica charantia</name>
    <name type="common">Bitter gourd</name>
    <name type="synonym">Balsam pear</name>
    <dbReference type="NCBI Taxonomy" id="3673"/>
    <lineage>
        <taxon>Eukaryota</taxon>
        <taxon>Viridiplantae</taxon>
        <taxon>Streptophyta</taxon>
        <taxon>Embryophyta</taxon>
        <taxon>Tracheophyta</taxon>
        <taxon>Spermatophyta</taxon>
        <taxon>Magnoliopsida</taxon>
        <taxon>eudicotyledons</taxon>
        <taxon>Gunneridae</taxon>
        <taxon>Pentapetalae</taxon>
        <taxon>rosids</taxon>
        <taxon>fabids</taxon>
        <taxon>Cucurbitales</taxon>
        <taxon>Cucurbitaceae</taxon>
        <taxon>Momordiceae</taxon>
        <taxon>Momordica</taxon>
    </lineage>
</organism>
<evidence type="ECO:0000313" key="4">
    <source>
        <dbReference type="RefSeq" id="XP_022135945.1"/>
    </source>
</evidence>
<feature type="signal peptide" evidence="1">
    <location>
        <begin position="1"/>
        <end position="28"/>
    </location>
</feature>
<dbReference type="AlphaFoldDB" id="A0A6J1C2G8"/>
<dbReference type="Pfam" id="PF10551">
    <property type="entry name" value="MULE"/>
    <property type="match status" value="1"/>
</dbReference>
<dbReference type="InterPro" id="IPR018289">
    <property type="entry name" value="MULE_transposase_dom"/>
</dbReference>
<name>A0A6J1C2G8_MOMCH</name>
<protein>
    <submittedName>
        <fullName evidence="4">Protein FAR-RED ELONGATED HYPOCOTYL 3-like</fullName>
    </submittedName>
</protein>
<feature type="chain" id="PRO_5026656511" evidence="1">
    <location>
        <begin position="29"/>
        <end position="342"/>
    </location>
</feature>
<dbReference type="RefSeq" id="XP_022135945.1">
    <property type="nucleotide sequence ID" value="XM_022280253.1"/>
</dbReference>
<dbReference type="OrthoDB" id="1139844at2759"/>
<evidence type="ECO:0000259" key="2">
    <source>
        <dbReference type="Pfam" id="PF10551"/>
    </source>
</evidence>